<comment type="caution">
    <text evidence="2">The sequence shown here is derived from an EMBL/GenBank/DDBJ whole genome shotgun (WGS) entry which is preliminary data.</text>
</comment>
<dbReference type="CDD" id="cd02440">
    <property type="entry name" value="AdoMet_MTases"/>
    <property type="match status" value="1"/>
</dbReference>
<evidence type="ECO:0000313" key="3">
    <source>
        <dbReference type="Proteomes" id="UP000265930"/>
    </source>
</evidence>
<accession>A0A399IUB8</accession>
<dbReference type="AlphaFoldDB" id="A0A399IUB8"/>
<keyword evidence="2" id="KW-0808">Transferase</keyword>
<reference evidence="2 3" key="1">
    <citation type="submission" date="2018-08" db="EMBL/GenBank/DDBJ databases">
        <title>Genome of Clostridium chromiireducens C1, DSM12136.</title>
        <authorList>
            <person name="Xing M."/>
            <person name="Wei Y."/>
            <person name="Ang E.L."/>
            <person name="Zhao H."/>
            <person name="Zhang Y."/>
        </authorList>
    </citation>
    <scope>NUCLEOTIDE SEQUENCE [LARGE SCALE GENOMIC DNA]</scope>
    <source>
        <strain evidence="2 3">C1</strain>
    </source>
</reference>
<dbReference type="Proteomes" id="UP000265930">
    <property type="component" value="Unassembled WGS sequence"/>
</dbReference>
<dbReference type="PANTHER" id="PTHR43861">
    <property type="entry name" value="TRANS-ACONITATE 2-METHYLTRANSFERASE-RELATED"/>
    <property type="match status" value="1"/>
</dbReference>
<keyword evidence="2" id="KW-0489">Methyltransferase</keyword>
<dbReference type="InterPro" id="IPR029063">
    <property type="entry name" value="SAM-dependent_MTases_sf"/>
</dbReference>
<feature type="coiled-coil region" evidence="1">
    <location>
        <begin position="395"/>
        <end position="423"/>
    </location>
</feature>
<dbReference type="Pfam" id="PF13489">
    <property type="entry name" value="Methyltransf_23"/>
    <property type="match status" value="1"/>
</dbReference>
<keyword evidence="1" id="KW-0175">Coiled coil</keyword>
<dbReference type="PANTHER" id="PTHR43861:SF6">
    <property type="entry name" value="METHYLTRANSFERASE TYPE 11"/>
    <property type="match status" value="1"/>
</dbReference>
<name>A0A399IUB8_9CLOT</name>
<proteinExistence type="predicted"/>
<organism evidence="2 3">
    <name type="scientific">Clostridium chromiireducens</name>
    <dbReference type="NCBI Taxonomy" id="225345"/>
    <lineage>
        <taxon>Bacteria</taxon>
        <taxon>Bacillati</taxon>
        <taxon>Bacillota</taxon>
        <taxon>Clostridia</taxon>
        <taxon>Eubacteriales</taxon>
        <taxon>Clostridiaceae</taxon>
        <taxon>Clostridium</taxon>
    </lineage>
</organism>
<dbReference type="Gene3D" id="3.40.50.150">
    <property type="entry name" value="Vaccinia Virus protein VP39"/>
    <property type="match status" value="1"/>
</dbReference>
<dbReference type="GO" id="GO:0008168">
    <property type="term" value="F:methyltransferase activity"/>
    <property type="evidence" value="ECO:0007669"/>
    <property type="project" value="UniProtKB-KW"/>
</dbReference>
<gene>
    <name evidence="2" type="ORF">D2A34_04510</name>
</gene>
<evidence type="ECO:0000313" key="2">
    <source>
        <dbReference type="EMBL" id="RII36653.1"/>
    </source>
</evidence>
<dbReference type="EMBL" id="QXDJ01000001">
    <property type="protein sequence ID" value="RII36653.1"/>
    <property type="molecule type" value="Genomic_DNA"/>
</dbReference>
<sequence length="443" mass="52305">MNLELANGKKNKFFTLETEGENRYYIEDFNAEETKGLNNVYLLAKEVPENSVVLDVGCAQGNFGKTLKQKNCTIYGIDLDEKAIQYAEKSGKYNKVFLLDVTNKTSSTYKEFENTVKEVDVIIISDVFEHIVNPTKILLEFAGLLKENGIFLISVPNVSHIDILLNLMNDKFNYQDMGILDNTHLKFFTKTSFIDWIEQINETFDDIKFDCEYLGATFYNNDFLNVIKNNYYELFKILENSTNYNGLQILFKLTKLPKSSIPQQLKRLQDEPKTDVVEILGNALKGKANNVQNHNIVEGERLWYEQQLKWHKENLKNAEELIGQKDKYIKELEDSVNWHVEKIHELNTAVEWYRENEKNVQTSIGEKDNYIKELEDSVNWHVEKVGELNRAVEWYRENEINMKELIEEKENKFKQEIFELRKKIFNMENSRSWRWTKFLRKNK</sequence>
<protein>
    <submittedName>
        <fullName evidence="2">Methyltransferase domain-containing protein</fullName>
    </submittedName>
</protein>
<evidence type="ECO:0000256" key="1">
    <source>
        <dbReference type="SAM" id="Coils"/>
    </source>
</evidence>
<dbReference type="GO" id="GO:0032259">
    <property type="term" value="P:methylation"/>
    <property type="evidence" value="ECO:0007669"/>
    <property type="project" value="UniProtKB-KW"/>
</dbReference>
<dbReference type="SUPFAM" id="SSF53335">
    <property type="entry name" value="S-adenosyl-L-methionine-dependent methyltransferases"/>
    <property type="match status" value="1"/>
</dbReference>